<reference evidence="1" key="1">
    <citation type="submission" date="2019-10" db="EMBL/GenBank/DDBJ databases">
        <authorList>
            <person name="Soares A.E.R."/>
            <person name="Aleixo A."/>
            <person name="Schneider P."/>
            <person name="Miyaki C.Y."/>
            <person name="Schneider M.P."/>
            <person name="Mello C."/>
            <person name="Vasconcelos A.T.R."/>
        </authorList>
    </citation>
    <scope>NUCLEOTIDE SEQUENCE</scope>
    <source>
        <tissue evidence="1">Muscle</tissue>
    </source>
</reference>
<evidence type="ECO:0008006" key="3">
    <source>
        <dbReference type="Google" id="ProtNLM"/>
    </source>
</evidence>
<dbReference type="EMBL" id="WHWB01034506">
    <property type="protein sequence ID" value="KAJ7409024.1"/>
    <property type="molecule type" value="Genomic_DNA"/>
</dbReference>
<sequence>MPEGWDAIQRDQDKTETWAHGNLMRFKKAKFKVLHLGRNNPWYQHRLRMNRSRAHLPSRTWGVLVDESLDMSQQCMIASQKANCILGCNKSHVASRSREVMLTLYSALVRYCTQLWGPQHKKDMDLLKQCEGHKDD</sequence>
<proteinExistence type="predicted"/>
<dbReference type="PANTHER" id="PTHR33332">
    <property type="entry name" value="REVERSE TRANSCRIPTASE DOMAIN-CONTAINING PROTEIN"/>
    <property type="match status" value="1"/>
</dbReference>
<comment type="caution">
    <text evidence="1">The sequence shown here is derived from an EMBL/GenBank/DDBJ whole genome shotgun (WGS) entry which is preliminary data.</text>
</comment>
<dbReference type="Proteomes" id="UP001145742">
    <property type="component" value="Unassembled WGS sequence"/>
</dbReference>
<evidence type="ECO:0000313" key="2">
    <source>
        <dbReference type="Proteomes" id="UP001145742"/>
    </source>
</evidence>
<accession>A0ABQ9CTP0</accession>
<name>A0ABQ9CTP0_9PASS</name>
<evidence type="ECO:0000313" key="1">
    <source>
        <dbReference type="EMBL" id="KAJ7409024.1"/>
    </source>
</evidence>
<keyword evidence="2" id="KW-1185">Reference proteome</keyword>
<protein>
    <recommendedName>
        <fullName evidence="3">Rna-directed dna polymerase from mobile element jockey-like</fullName>
    </recommendedName>
</protein>
<organism evidence="1 2">
    <name type="scientific">Willisornis vidua</name>
    <name type="common">Xingu scale-backed antbird</name>
    <dbReference type="NCBI Taxonomy" id="1566151"/>
    <lineage>
        <taxon>Eukaryota</taxon>
        <taxon>Metazoa</taxon>
        <taxon>Chordata</taxon>
        <taxon>Craniata</taxon>
        <taxon>Vertebrata</taxon>
        <taxon>Euteleostomi</taxon>
        <taxon>Archelosauria</taxon>
        <taxon>Archosauria</taxon>
        <taxon>Dinosauria</taxon>
        <taxon>Saurischia</taxon>
        <taxon>Theropoda</taxon>
        <taxon>Coelurosauria</taxon>
        <taxon>Aves</taxon>
        <taxon>Neognathae</taxon>
        <taxon>Neoaves</taxon>
        <taxon>Telluraves</taxon>
        <taxon>Australaves</taxon>
        <taxon>Passeriformes</taxon>
        <taxon>Thamnophilidae</taxon>
        <taxon>Willisornis</taxon>
    </lineage>
</organism>
<gene>
    <name evidence="1" type="ORF">WISP_117123</name>
</gene>